<keyword evidence="1" id="KW-1133">Transmembrane helix</keyword>
<dbReference type="AlphaFoldDB" id="A0A8E2ATJ7"/>
<protein>
    <submittedName>
        <fullName evidence="2">Uncharacterized protein</fullName>
    </submittedName>
</protein>
<keyword evidence="1" id="KW-0472">Membrane</keyword>
<accession>A0A8E2ATJ7</accession>
<sequence length="339" mass="38061">MSENQWISPAAVAYDGGVWKDFVHGIFGLYVWELLTSMDFDFAYILGKRGFKWPLAFYYANRYIMLGTFIGIVFWTNVNDRLNCLALYTSVQVFANLSLGLANINLSLRTMAIWNMSRRVVVPLVLIIMGHLTLLLVSALPLKALWAQNVGCVTNADNVLILAALIYTMCENFLILILTAWGLAFQLGRRRSSHIATLIFRDGLIFFLVAFSAEILAVIFIRLDLNPVMQTMANVIPTTVSTIAACRAVRRLANFNHGEMEAVHDNSKNAPGRVNFDEDPNSGPPLSVHVHRETLVNTHALPPLPILIRQYDGDANMKRCRTPSDIEANSIMELKRPDF</sequence>
<gene>
    <name evidence="2" type="ORF">OBBRIDRAFT_344387</name>
</gene>
<feature type="transmembrane region" description="Helical" evidence="1">
    <location>
        <begin position="120"/>
        <end position="140"/>
    </location>
</feature>
<name>A0A8E2ATJ7_9APHY</name>
<evidence type="ECO:0000313" key="3">
    <source>
        <dbReference type="Proteomes" id="UP000250043"/>
    </source>
</evidence>
<dbReference type="Proteomes" id="UP000250043">
    <property type="component" value="Unassembled WGS sequence"/>
</dbReference>
<proteinExistence type="predicted"/>
<reference evidence="2 3" key="1">
    <citation type="submission" date="2016-07" db="EMBL/GenBank/DDBJ databases">
        <title>Draft genome of the white-rot fungus Obba rivulosa 3A-2.</title>
        <authorList>
            <consortium name="DOE Joint Genome Institute"/>
            <person name="Miettinen O."/>
            <person name="Riley R."/>
            <person name="Acob R."/>
            <person name="Barry K."/>
            <person name="Cullen D."/>
            <person name="De Vries R."/>
            <person name="Hainaut M."/>
            <person name="Hatakka A."/>
            <person name="Henrissat B."/>
            <person name="Hilden K."/>
            <person name="Kuo R."/>
            <person name="Labutti K."/>
            <person name="Lipzen A."/>
            <person name="Makela M.R."/>
            <person name="Sandor L."/>
            <person name="Spatafora J.W."/>
            <person name="Grigoriev I.V."/>
            <person name="Hibbett D.S."/>
        </authorList>
    </citation>
    <scope>NUCLEOTIDE SEQUENCE [LARGE SCALE GENOMIC DNA]</scope>
    <source>
        <strain evidence="2 3">3A-2</strain>
    </source>
</reference>
<feature type="transmembrane region" description="Helical" evidence="1">
    <location>
        <begin position="56"/>
        <end position="75"/>
    </location>
</feature>
<feature type="transmembrane region" description="Helical" evidence="1">
    <location>
        <begin position="87"/>
        <end position="108"/>
    </location>
</feature>
<dbReference type="EMBL" id="KV722614">
    <property type="protein sequence ID" value="OCH85020.1"/>
    <property type="molecule type" value="Genomic_DNA"/>
</dbReference>
<dbReference type="OrthoDB" id="3197626at2759"/>
<evidence type="ECO:0000313" key="2">
    <source>
        <dbReference type="EMBL" id="OCH85020.1"/>
    </source>
</evidence>
<feature type="transmembrane region" description="Helical" evidence="1">
    <location>
        <begin position="204"/>
        <end position="223"/>
    </location>
</feature>
<feature type="transmembrane region" description="Helical" evidence="1">
    <location>
        <begin position="160"/>
        <end position="183"/>
    </location>
</feature>
<feature type="transmembrane region" description="Helical" evidence="1">
    <location>
        <begin position="22"/>
        <end position="44"/>
    </location>
</feature>
<keyword evidence="1" id="KW-0812">Transmembrane</keyword>
<evidence type="ECO:0000256" key="1">
    <source>
        <dbReference type="SAM" id="Phobius"/>
    </source>
</evidence>
<keyword evidence="3" id="KW-1185">Reference proteome</keyword>
<organism evidence="2 3">
    <name type="scientific">Obba rivulosa</name>
    <dbReference type="NCBI Taxonomy" id="1052685"/>
    <lineage>
        <taxon>Eukaryota</taxon>
        <taxon>Fungi</taxon>
        <taxon>Dikarya</taxon>
        <taxon>Basidiomycota</taxon>
        <taxon>Agaricomycotina</taxon>
        <taxon>Agaricomycetes</taxon>
        <taxon>Polyporales</taxon>
        <taxon>Gelatoporiaceae</taxon>
        <taxon>Obba</taxon>
    </lineage>
</organism>